<feature type="domain" description="HTH tetR-type" evidence="4">
    <location>
        <begin position="13"/>
        <end position="73"/>
    </location>
</feature>
<dbReference type="PANTHER" id="PTHR43479">
    <property type="entry name" value="ACREF/ENVCD OPERON REPRESSOR-RELATED"/>
    <property type="match status" value="1"/>
</dbReference>
<evidence type="ECO:0000259" key="4">
    <source>
        <dbReference type="PROSITE" id="PS50977"/>
    </source>
</evidence>
<keyword evidence="1" id="KW-0678">Repressor</keyword>
<keyword evidence="2 3" id="KW-0238">DNA-binding</keyword>
<reference evidence="6" key="1">
    <citation type="submission" date="2016-10" db="EMBL/GenBank/DDBJ databases">
        <authorList>
            <person name="Varghese N."/>
            <person name="Submissions S."/>
        </authorList>
    </citation>
    <scope>NUCLEOTIDE SEQUENCE [LARGE SCALE GENOMIC DNA]</scope>
    <source>
        <strain evidence="6">IBRC-M10078</strain>
    </source>
</reference>
<dbReference type="Gene3D" id="1.10.357.10">
    <property type="entry name" value="Tetracycline Repressor, domain 2"/>
    <property type="match status" value="1"/>
</dbReference>
<dbReference type="Proteomes" id="UP000199159">
    <property type="component" value="Unassembled WGS sequence"/>
</dbReference>
<accession>A0A1H0VLG8</accession>
<dbReference type="InterPro" id="IPR001647">
    <property type="entry name" value="HTH_TetR"/>
</dbReference>
<dbReference type="STRING" id="930152.SAMN05216565_10740"/>
<evidence type="ECO:0000256" key="3">
    <source>
        <dbReference type="PROSITE-ProRule" id="PRU00335"/>
    </source>
</evidence>
<feature type="DNA-binding region" description="H-T-H motif" evidence="3">
    <location>
        <begin position="36"/>
        <end position="55"/>
    </location>
</feature>
<dbReference type="SUPFAM" id="SSF46689">
    <property type="entry name" value="Homeodomain-like"/>
    <property type="match status" value="1"/>
</dbReference>
<protein>
    <submittedName>
        <fullName evidence="5">DNA-binding transcriptional regulator, AcrR family</fullName>
    </submittedName>
</protein>
<dbReference type="RefSeq" id="WP_090855592.1">
    <property type="nucleotide sequence ID" value="NZ_FNJU01000007.1"/>
</dbReference>
<evidence type="ECO:0000256" key="2">
    <source>
        <dbReference type="ARBA" id="ARBA00023125"/>
    </source>
</evidence>
<dbReference type="OrthoDB" id="9810250at2"/>
<dbReference type="Pfam" id="PF14278">
    <property type="entry name" value="TetR_C_8"/>
    <property type="match status" value="1"/>
</dbReference>
<dbReference type="InterPro" id="IPR050624">
    <property type="entry name" value="HTH-type_Tx_Regulator"/>
</dbReference>
<dbReference type="PROSITE" id="PS50977">
    <property type="entry name" value="HTH_TETR_2"/>
    <property type="match status" value="1"/>
</dbReference>
<dbReference type="Pfam" id="PF00440">
    <property type="entry name" value="TetR_N"/>
    <property type="match status" value="1"/>
</dbReference>
<dbReference type="InterPro" id="IPR039532">
    <property type="entry name" value="TetR_C_Firmicutes"/>
</dbReference>
<evidence type="ECO:0000256" key="1">
    <source>
        <dbReference type="ARBA" id="ARBA00022491"/>
    </source>
</evidence>
<dbReference type="AlphaFoldDB" id="A0A1H0VLG8"/>
<dbReference type="InterPro" id="IPR009057">
    <property type="entry name" value="Homeodomain-like_sf"/>
</dbReference>
<sequence length="195" mass="22880">MSNKNSHTDRRIFKSKKALKEAIILLMHEKDFKDITIKDMVEAANLNRGTFYKHYQYKEDVLEDIIDEVLTDLIHSYREPYIHIDTFDVNKLTTNSIKIFEHVHKYSDFYKLIVSSSVLTFFQHKITYALKELTIQELPVRFPHSNINRELIASYHTYAILGLILELINGNFKYSSSYMAEQLLAIIKSNANLSK</sequence>
<gene>
    <name evidence="5" type="ORF">SAMN05216565_10740</name>
</gene>
<dbReference type="GO" id="GO:0003677">
    <property type="term" value="F:DNA binding"/>
    <property type="evidence" value="ECO:0007669"/>
    <property type="project" value="UniProtKB-UniRule"/>
</dbReference>
<evidence type="ECO:0000313" key="5">
    <source>
        <dbReference type="EMBL" id="SDP79058.1"/>
    </source>
</evidence>
<dbReference type="PANTHER" id="PTHR43479:SF7">
    <property type="entry name" value="TETR-FAMILY TRANSCRIPTIONAL REGULATOR"/>
    <property type="match status" value="1"/>
</dbReference>
<organism evidence="5 6">
    <name type="scientific">Litchfieldia salsa</name>
    <dbReference type="NCBI Taxonomy" id="930152"/>
    <lineage>
        <taxon>Bacteria</taxon>
        <taxon>Bacillati</taxon>
        <taxon>Bacillota</taxon>
        <taxon>Bacilli</taxon>
        <taxon>Bacillales</taxon>
        <taxon>Bacillaceae</taxon>
        <taxon>Litchfieldia</taxon>
    </lineage>
</organism>
<proteinExistence type="predicted"/>
<name>A0A1H0VLG8_9BACI</name>
<evidence type="ECO:0000313" key="6">
    <source>
        <dbReference type="Proteomes" id="UP000199159"/>
    </source>
</evidence>
<keyword evidence="6" id="KW-1185">Reference proteome</keyword>
<dbReference type="EMBL" id="FNJU01000007">
    <property type="protein sequence ID" value="SDP79058.1"/>
    <property type="molecule type" value="Genomic_DNA"/>
</dbReference>